<dbReference type="RefSeq" id="WP_052005753.1">
    <property type="nucleotide sequence ID" value="NZ_BMEG01000010.1"/>
</dbReference>
<dbReference type="STRING" id="1071679.BG57_32090"/>
<organism evidence="8 9">
    <name type="scientific">Caballeronia grimmiae</name>
    <dbReference type="NCBI Taxonomy" id="1071679"/>
    <lineage>
        <taxon>Bacteria</taxon>
        <taxon>Pseudomonadati</taxon>
        <taxon>Pseudomonadota</taxon>
        <taxon>Betaproteobacteria</taxon>
        <taxon>Burkholderiales</taxon>
        <taxon>Burkholderiaceae</taxon>
        <taxon>Caballeronia</taxon>
    </lineage>
</organism>
<proteinExistence type="inferred from homology"/>
<comment type="similarity">
    <text evidence="1">Belongs to the carbohydrate kinase PfkB family.</text>
</comment>
<comment type="caution">
    <text evidence="8">The sequence shown here is derived from an EMBL/GenBank/DDBJ whole genome shotgun (WGS) entry which is preliminary data.</text>
</comment>
<reference evidence="7" key="1">
    <citation type="journal article" date="2014" name="Int. J. Syst. Evol. Microbiol.">
        <title>Complete genome of a new Firmicutes species belonging to the dominant human colonic microbiota ('Ruminococcus bicirculans') reveals two chromosomes and a selective capacity to utilize plant glucans.</title>
        <authorList>
            <consortium name="NISC Comparative Sequencing Program"/>
            <person name="Wegmann U."/>
            <person name="Louis P."/>
            <person name="Goesmann A."/>
            <person name="Henrissat B."/>
            <person name="Duncan S.H."/>
            <person name="Flint H.J."/>
        </authorList>
    </citation>
    <scope>NUCLEOTIDE SEQUENCE</scope>
    <source>
        <strain evidence="7">CGMCC 1.11013</strain>
    </source>
</reference>
<dbReference type="Proteomes" id="UP000597138">
    <property type="component" value="Unassembled WGS sequence"/>
</dbReference>
<keyword evidence="10" id="KW-1185">Reference proteome</keyword>
<dbReference type="GO" id="GO:0016301">
    <property type="term" value="F:kinase activity"/>
    <property type="evidence" value="ECO:0007669"/>
    <property type="project" value="UniProtKB-KW"/>
</dbReference>
<gene>
    <name evidence="8" type="ORF">BG57_32090</name>
    <name evidence="7" type="ORF">GCM10010985_48440</name>
</gene>
<evidence type="ECO:0000256" key="5">
    <source>
        <dbReference type="ARBA" id="ARBA00022840"/>
    </source>
</evidence>
<dbReference type="EMBL" id="JFHE01000009">
    <property type="protein sequence ID" value="KDR35005.1"/>
    <property type="molecule type" value="Genomic_DNA"/>
</dbReference>
<dbReference type="CDD" id="cd01166">
    <property type="entry name" value="KdgK"/>
    <property type="match status" value="1"/>
</dbReference>
<evidence type="ECO:0000313" key="10">
    <source>
        <dbReference type="Proteomes" id="UP000597138"/>
    </source>
</evidence>
<evidence type="ECO:0000313" key="7">
    <source>
        <dbReference type="EMBL" id="GGD88209.1"/>
    </source>
</evidence>
<keyword evidence="3" id="KW-0547">Nucleotide-binding</keyword>
<dbReference type="GO" id="GO:0005524">
    <property type="term" value="F:ATP binding"/>
    <property type="evidence" value="ECO:0007669"/>
    <property type="project" value="UniProtKB-KW"/>
</dbReference>
<dbReference type="OrthoDB" id="9795789at2"/>
<evidence type="ECO:0000256" key="3">
    <source>
        <dbReference type="ARBA" id="ARBA00022741"/>
    </source>
</evidence>
<accession>A0A069P2U1</accession>
<evidence type="ECO:0000313" key="8">
    <source>
        <dbReference type="EMBL" id="KDR35005.1"/>
    </source>
</evidence>
<dbReference type="AlphaFoldDB" id="A0A069P2U1"/>
<evidence type="ECO:0000256" key="4">
    <source>
        <dbReference type="ARBA" id="ARBA00022777"/>
    </source>
</evidence>
<dbReference type="Pfam" id="PF00294">
    <property type="entry name" value="PfkB"/>
    <property type="match status" value="1"/>
</dbReference>
<dbReference type="InterPro" id="IPR029056">
    <property type="entry name" value="Ribokinase-like"/>
</dbReference>
<keyword evidence="4 8" id="KW-0418">Kinase</keyword>
<dbReference type="Proteomes" id="UP000027439">
    <property type="component" value="Unassembled WGS sequence"/>
</dbReference>
<feature type="domain" description="Carbohydrate kinase PfkB" evidence="6">
    <location>
        <begin position="55"/>
        <end position="308"/>
    </location>
</feature>
<dbReference type="InterPro" id="IPR050306">
    <property type="entry name" value="PfkB_Carbo_kinase"/>
</dbReference>
<reference evidence="7" key="4">
    <citation type="submission" date="2024-05" db="EMBL/GenBank/DDBJ databases">
        <authorList>
            <person name="Sun Q."/>
            <person name="Zhou Y."/>
        </authorList>
    </citation>
    <scope>NUCLEOTIDE SEQUENCE</scope>
    <source>
        <strain evidence="7">CGMCC 1.11013</strain>
    </source>
</reference>
<dbReference type="PANTHER" id="PTHR43085">
    <property type="entry name" value="HEXOKINASE FAMILY MEMBER"/>
    <property type="match status" value="1"/>
</dbReference>
<dbReference type="EMBL" id="BMEG01000010">
    <property type="protein sequence ID" value="GGD88209.1"/>
    <property type="molecule type" value="Genomic_DNA"/>
</dbReference>
<sequence length="328" mass="34931">MAKNEVQSGDRPGSILTMGEILVEILATEIGQSFRRPGTLVGPYASGAPAIFIDQVAKSGSPGAIIGCVGDDDFGYLNVQLLREDGVDVSGISVIKGATTGSAFVTYREDGDRDFIYNIANSASGHLSVNEISEQLLKDCSHFHVMGSSLFSFRIIEAMKRVIETVKANGGTVSFDPNIRKEMLRIPEMREALDFILDYTDVFLPSGHEVMLLANASSEKAAIDELLGRGVSEIVVKRGKDGCSYYDGTTERHIRAFSVTEVDPTGAGDCFGGTYIACCAQGYSVEAALNYACAAGALAVTRRGPMEGTATLAELDAFIQEKTGVTHG</sequence>
<name>A0A069P2U1_9BURK</name>
<evidence type="ECO:0000256" key="1">
    <source>
        <dbReference type="ARBA" id="ARBA00010688"/>
    </source>
</evidence>
<dbReference type="SUPFAM" id="SSF53613">
    <property type="entry name" value="Ribokinase-like"/>
    <property type="match status" value="1"/>
</dbReference>
<evidence type="ECO:0000259" key="6">
    <source>
        <dbReference type="Pfam" id="PF00294"/>
    </source>
</evidence>
<keyword evidence="2" id="KW-0808">Transferase</keyword>
<protein>
    <submittedName>
        <fullName evidence="8">Sugar kinase</fullName>
    </submittedName>
</protein>
<reference evidence="10" key="3">
    <citation type="journal article" date="2019" name="Int. J. Syst. Evol. Microbiol.">
        <title>The Global Catalogue of Microorganisms (GCM) 10K type strain sequencing project: providing services to taxonomists for standard genome sequencing and annotation.</title>
        <authorList>
            <consortium name="The Broad Institute Genomics Platform"/>
            <consortium name="The Broad Institute Genome Sequencing Center for Infectious Disease"/>
            <person name="Wu L."/>
            <person name="Ma J."/>
        </authorList>
    </citation>
    <scope>NUCLEOTIDE SEQUENCE [LARGE SCALE GENOMIC DNA]</scope>
    <source>
        <strain evidence="10">CGMCC 1.11013</strain>
    </source>
</reference>
<dbReference type="PANTHER" id="PTHR43085:SF1">
    <property type="entry name" value="PSEUDOURIDINE KINASE-RELATED"/>
    <property type="match status" value="1"/>
</dbReference>
<keyword evidence="5" id="KW-0067">ATP-binding</keyword>
<dbReference type="Gene3D" id="3.40.1190.20">
    <property type="match status" value="1"/>
</dbReference>
<evidence type="ECO:0000313" key="9">
    <source>
        <dbReference type="Proteomes" id="UP000027439"/>
    </source>
</evidence>
<reference evidence="8 9" key="2">
    <citation type="submission" date="2014-03" db="EMBL/GenBank/DDBJ databases">
        <title>Draft Genome Sequences of Four Burkholderia Strains.</title>
        <authorList>
            <person name="Liu X.Y."/>
            <person name="Li C.X."/>
            <person name="Xu J.H."/>
        </authorList>
    </citation>
    <scope>NUCLEOTIDE SEQUENCE [LARGE SCALE GENOMIC DNA]</scope>
    <source>
        <strain evidence="8 9">R27</strain>
    </source>
</reference>
<dbReference type="InterPro" id="IPR011611">
    <property type="entry name" value="PfkB_dom"/>
</dbReference>
<evidence type="ECO:0000256" key="2">
    <source>
        <dbReference type="ARBA" id="ARBA00022679"/>
    </source>
</evidence>
<dbReference type="eggNOG" id="COG0524">
    <property type="taxonomic scope" value="Bacteria"/>
</dbReference>